<keyword evidence="2" id="KW-1185">Reference proteome</keyword>
<evidence type="ECO:0000313" key="1">
    <source>
        <dbReference type="EMBL" id="KAF9521599.1"/>
    </source>
</evidence>
<accession>A0A9P6JHY7</accession>
<sequence>MQRPTMTIQGHIITPSPSAKFLGVHIDQGLKWKEHGAATIGRGTGWLAQYKRIAKPASGVIHRYMCQLYFSIALPRMCMQLTSFSHHTSDKFQHGQLEA</sequence>
<comment type="caution">
    <text evidence="1">The sequence shown here is derived from an EMBL/GenBank/DDBJ whole genome shotgun (WGS) entry which is preliminary data.</text>
</comment>
<evidence type="ECO:0000313" key="2">
    <source>
        <dbReference type="Proteomes" id="UP000807306"/>
    </source>
</evidence>
<dbReference type="OrthoDB" id="3261222at2759"/>
<name>A0A9P6JHY7_9AGAR</name>
<gene>
    <name evidence="1" type="ORF">CPB83DRAFT_778462</name>
</gene>
<protein>
    <submittedName>
        <fullName evidence="1">Uncharacterized protein</fullName>
    </submittedName>
</protein>
<dbReference type="Proteomes" id="UP000807306">
    <property type="component" value="Unassembled WGS sequence"/>
</dbReference>
<organism evidence="1 2">
    <name type="scientific">Crepidotus variabilis</name>
    <dbReference type="NCBI Taxonomy" id="179855"/>
    <lineage>
        <taxon>Eukaryota</taxon>
        <taxon>Fungi</taxon>
        <taxon>Dikarya</taxon>
        <taxon>Basidiomycota</taxon>
        <taxon>Agaricomycotina</taxon>
        <taxon>Agaricomycetes</taxon>
        <taxon>Agaricomycetidae</taxon>
        <taxon>Agaricales</taxon>
        <taxon>Agaricineae</taxon>
        <taxon>Crepidotaceae</taxon>
        <taxon>Crepidotus</taxon>
    </lineage>
</organism>
<dbReference type="AlphaFoldDB" id="A0A9P6JHY7"/>
<proteinExistence type="predicted"/>
<dbReference type="EMBL" id="MU158018">
    <property type="protein sequence ID" value="KAF9521599.1"/>
    <property type="molecule type" value="Genomic_DNA"/>
</dbReference>
<reference evidence="1" key="1">
    <citation type="submission" date="2020-11" db="EMBL/GenBank/DDBJ databases">
        <authorList>
            <consortium name="DOE Joint Genome Institute"/>
            <person name="Ahrendt S."/>
            <person name="Riley R."/>
            <person name="Andreopoulos W."/>
            <person name="Labutti K."/>
            <person name="Pangilinan J."/>
            <person name="Ruiz-Duenas F.J."/>
            <person name="Barrasa J.M."/>
            <person name="Sanchez-Garcia M."/>
            <person name="Camarero S."/>
            <person name="Miyauchi S."/>
            <person name="Serrano A."/>
            <person name="Linde D."/>
            <person name="Babiker R."/>
            <person name="Drula E."/>
            <person name="Ayuso-Fernandez I."/>
            <person name="Pacheco R."/>
            <person name="Padilla G."/>
            <person name="Ferreira P."/>
            <person name="Barriuso J."/>
            <person name="Kellner H."/>
            <person name="Castanera R."/>
            <person name="Alfaro M."/>
            <person name="Ramirez L."/>
            <person name="Pisabarro A.G."/>
            <person name="Kuo A."/>
            <person name="Tritt A."/>
            <person name="Lipzen A."/>
            <person name="He G."/>
            <person name="Yan M."/>
            <person name="Ng V."/>
            <person name="Cullen D."/>
            <person name="Martin F."/>
            <person name="Rosso M.-N."/>
            <person name="Henrissat B."/>
            <person name="Hibbett D."/>
            <person name="Martinez A.T."/>
            <person name="Grigoriev I.V."/>
        </authorList>
    </citation>
    <scope>NUCLEOTIDE SEQUENCE</scope>
    <source>
        <strain evidence="1">CBS 506.95</strain>
    </source>
</reference>